<dbReference type="EMBL" id="JAUSSU010000002">
    <property type="protein sequence ID" value="MDQ0111517.1"/>
    <property type="molecule type" value="Genomic_DNA"/>
</dbReference>
<dbReference type="PANTHER" id="PTHR48100:SF59">
    <property type="entry name" value="ADENOSYLCOBALAMIN_ALPHA-RIBAZOLE PHOSPHATASE"/>
    <property type="match status" value="1"/>
</dbReference>
<organism evidence="1 2">
    <name type="scientific">Paenibacillus harenae</name>
    <dbReference type="NCBI Taxonomy" id="306543"/>
    <lineage>
        <taxon>Bacteria</taxon>
        <taxon>Bacillati</taxon>
        <taxon>Bacillota</taxon>
        <taxon>Bacilli</taxon>
        <taxon>Bacillales</taxon>
        <taxon>Paenibacillaceae</taxon>
        <taxon>Paenibacillus</taxon>
    </lineage>
</organism>
<dbReference type="InterPro" id="IPR050275">
    <property type="entry name" value="PGM_Phosphatase"/>
</dbReference>
<protein>
    <submittedName>
        <fullName evidence="1">Phosphoglycerate mutase</fullName>
        <ecNumber evidence="1">5.4.2.12</ecNumber>
    </submittedName>
</protein>
<dbReference type="CDD" id="cd07067">
    <property type="entry name" value="HP_PGM_like"/>
    <property type="match status" value="1"/>
</dbReference>
<proteinExistence type="predicted"/>
<sequence>MLIGFVRHGQTDWNALGRIQGQTDTPLNGNGIKQADALAERLRGETKMWDLVVSSDLQRAYTTAKIIADRLEIPLVAGDGRLRERCFGEAEGLTKEERVTRWGDDWDTAAIGIETDAQMMERGLSALKELSIQYGNRNVLIVSHGSFLALLLQELCSGLGDERLGNLSYSILEYKDGNWTPLLHNCTRHLGPDLE</sequence>
<dbReference type="Gene3D" id="3.40.50.1240">
    <property type="entry name" value="Phosphoglycerate mutase-like"/>
    <property type="match status" value="1"/>
</dbReference>
<gene>
    <name evidence="1" type="ORF">J2T15_000950</name>
</gene>
<dbReference type="InterPro" id="IPR029033">
    <property type="entry name" value="His_PPase_superfam"/>
</dbReference>
<comment type="caution">
    <text evidence="1">The sequence shown here is derived from an EMBL/GenBank/DDBJ whole genome shotgun (WGS) entry which is preliminary data.</text>
</comment>
<dbReference type="RefSeq" id="WP_307201566.1">
    <property type="nucleotide sequence ID" value="NZ_JAUSSU010000002.1"/>
</dbReference>
<evidence type="ECO:0000313" key="1">
    <source>
        <dbReference type="EMBL" id="MDQ0111517.1"/>
    </source>
</evidence>
<dbReference type="Pfam" id="PF00300">
    <property type="entry name" value="His_Phos_1"/>
    <property type="match status" value="1"/>
</dbReference>
<dbReference type="GO" id="GO:0004619">
    <property type="term" value="F:phosphoglycerate mutase activity"/>
    <property type="evidence" value="ECO:0007669"/>
    <property type="project" value="UniProtKB-EC"/>
</dbReference>
<accession>A0ABT9TVX7</accession>
<keyword evidence="1" id="KW-0413">Isomerase</keyword>
<dbReference type="SUPFAM" id="SSF53254">
    <property type="entry name" value="Phosphoglycerate mutase-like"/>
    <property type="match status" value="1"/>
</dbReference>
<dbReference type="SMART" id="SM00855">
    <property type="entry name" value="PGAM"/>
    <property type="match status" value="1"/>
</dbReference>
<dbReference type="PANTHER" id="PTHR48100">
    <property type="entry name" value="BROAD-SPECIFICITY PHOSPHATASE YOR283W-RELATED"/>
    <property type="match status" value="1"/>
</dbReference>
<evidence type="ECO:0000313" key="2">
    <source>
        <dbReference type="Proteomes" id="UP001229346"/>
    </source>
</evidence>
<dbReference type="EC" id="5.4.2.12" evidence="1"/>
<name>A0ABT9TVX7_PAEHA</name>
<keyword evidence="2" id="KW-1185">Reference proteome</keyword>
<dbReference type="InterPro" id="IPR013078">
    <property type="entry name" value="His_Pase_superF_clade-1"/>
</dbReference>
<reference evidence="1 2" key="1">
    <citation type="submission" date="2023-07" db="EMBL/GenBank/DDBJ databases">
        <title>Sorghum-associated microbial communities from plants grown in Nebraska, USA.</title>
        <authorList>
            <person name="Schachtman D."/>
        </authorList>
    </citation>
    <scope>NUCLEOTIDE SEQUENCE [LARGE SCALE GENOMIC DNA]</scope>
    <source>
        <strain evidence="1 2">CC482</strain>
    </source>
</reference>
<dbReference type="Proteomes" id="UP001229346">
    <property type="component" value="Unassembled WGS sequence"/>
</dbReference>